<gene>
    <name evidence="1" type="ORF">BDV30DRAFT_218391</name>
</gene>
<evidence type="ECO:0000313" key="1">
    <source>
        <dbReference type="EMBL" id="KAB8268462.1"/>
    </source>
</evidence>
<name>A0A5N6IP63_9EURO</name>
<keyword evidence="2" id="KW-1185">Reference proteome</keyword>
<reference evidence="1 2" key="1">
    <citation type="submission" date="2019-04" db="EMBL/GenBank/DDBJ databases">
        <title>Fungal friends and foes A comparative genomics study of 23 Aspergillus species from section Flavi.</title>
        <authorList>
            <consortium name="DOE Joint Genome Institute"/>
            <person name="Kjaerbolling I."/>
            <person name="Vesth T.C."/>
            <person name="Frisvad J.C."/>
            <person name="Nybo J.L."/>
            <person name="Theobald S."/>
            <person name="Kildgaard S."/>
            <person name="Petersen T.I."/>
            <person name="Kuo A."/>
            <person name="Sato A."/>
            <person name="Lyhne E.K."/>
            <person name="Kogle M.E."/>
            <person name="Wiebenga A."/>
            <person name="Kun R.S."/>
            <person name="Lubbers R.J."/>
            <person name="Makela M.R."/>
            <person name="Barry K."/>
            <person name="Chovatia M."/>
            <person name="Clum A."/>
            <person name="Daum C."/>
            <person name="Haridas S."/>
            <person name="He G."/>
            <person name="LaButti K."/>
            <person name="Lipzen A."/>
            <person name="Mondo S."/>
            <person name="Pangilinan J."/>
            <person name="Riley R."/>
            <person name="Salamov A."/>
            <person name="Simmons B.A."/>
            <person name="Magnuson J.K."/>
            <person name="Henrissat B."/>
            <person name="Mortensen U.H."/>
            <person name="Larsen T.O."/>
            <person name="De vries R.P."/>
            <person name="Grigoriev I.V."/>
            <person name="Machida M."/>
            <person name="Baker S.E."/>
            <person name="Andersen M.R."/>
        </authorList>
    </citation>
    <scope>NUCLEOTIDE SEQUENCE [LARGE SCALE GENOMIC DNA]</scope>
    <source>
        <strain evidence="1 2">CBS 117635</strain>
    </source>
</reference>
<sequence length="185" mass="20120">MCLIRICDRVCDRYPGSVGGYGVAVGQGAVSRVLSDVIRWSHRGVSGPDRKDSTLVPSKSFTIYSDSVLDAATALLLVTTVLPRVATLPSSSTVVTLLRVLLLDNTHLKPPWDTRSNQLHRRRRKVTAALVPAWPPFAVVSCVKRAANAVWNVSNAAKCAKASRPVNDLDDTIIPTHRVRDSRLG</sequence>
<accession>A0A5N6IP63</accession>
<dbReference type="Proteomes" id="UP000326289">
    <property type="component" value="Unassembled WGS sequence"/>
</dbReference>
<dbReference type="AlphaFoldDB" id="A0A5N6IP63"/>
<proteinExistence type="predicted"/>
<organism evidence="1 2">
    <name type="scientific">Aspergillus minisclerotigenes</name>
    <dbReference type="NCBI Taxonomy" id="656917"/>
    <lineage>
        <taxon>Eukaryota</taxon>
        <taxon>Fungi</taxon>
        <taxon>Dikarya</taxon>
        <taxon>Ascomycota</taxon>
        <taxon>Pezizomycotina</taxon>
        <taxon>Eurotiomycetes</taxon>
        <taxon>Eurotiomycetidae</taxon>
        <taxon>Eurotiales</taxon>
        <taxon>Aspergillaceae</taxon>
        <taxon>Aspergillus</taxon>
        <taxon>Aspergillus subgen. Circumdati</taxon>
    </lineage>
</organism>
<dbReference type="EMBL" id="ML732869">
    <property type="protein sequence ID" value="KAB8268462.1"/>
    <property type="molecule type" value="Genomic_DNA"/>
</dbReference>
<protein>
    <submittedName>
        <fullName evidence="1">Uncharacterized protein</fullName>
    </submittedName>
</protein>
<evidence type="ECO:0000313" key="2">
    <source>
        <dbReference type="Proteomes" id="UP000326289"/>
    </source>
</evidence>